<dbReference type="Gene3D" id="2.60.120.260">
    <property type="entry name" value="Galactose-binding domain-like"/>
    <property type="match status" value="1"/>
</dbReference>
<dbReference type="Proteomes" id="UP000284842">
    <property type="component" value="Unassembled WGS sequence"/>
</dbReference>
<comment type="caution">
    <text evidence="2">The sequence shown here is derived from an EMBL/GenBank/DDBJ whole genome shotgun (WGS) entry which is preliminary data.</text>
</comment>
<evidence type="ECO:0000313" key="3">
    <source>
        <dbReference type="Proteomes" id="UP000284842"/>
    </source>
</evidence>
<name>A0A409Y8B2_9AGAR</name>
<proteinExistence type="predicted"/>
<dbReference type="AlphaFoldDB" id="A0A409Y8B2"/>
<feature type="compositionally biased region" description="Low complexity" evidence="1">
    <location>
        <begin position="300"/>
        <end position="315"/>
    </location>
</feature>
<accession>A0A409Y8B2</accession>
<dbReference type="InParanoid" id="A0A409Y8B2"/>
<evidence type="ECO:0000313" key="2">
    <source>
        <dbReference type="EMBL" id="PPQ99345.1"/>
    </source>
</evidence>
<sequence>MTTEHLRAVIESTSTALHYTEEWTSILPLPKMFNLTAFRNYPFSEKLFTVPEGRKGSMFYTFTGITRLYLQGTVDYFSPDQTPNHHLRCSLEPSDTGTVVESMGGSTDGTYTENLMDLCDARNLSPSISYTLNFTLETISGQPVYLDRLLIEPTPSFDIDKTTVIMDGRHTMIQYDSKWDGSQYELRTTNKTQAKMILDFNGTSVRWVAFWHRSMAAGSSMASWRVDDSAFQTFNLPAIDTTDDDTVYLEDQLFETSDFPFGEHRLEVVHLGPESLRPLSLHHLVIEKSAQVHLGPSPSPSTSSGSIPSGHSTPTNNDESNGLSQGAKIAIGVSTSIVDENGSNHSKL</sequence>
<dbReference type="OrthoDB" id="3029306at2759"/>
<reference evidence="2 3" key="1">
    <citation type="journal article" date="2018" name="Evol. Lett.">
        <title>Horizontal gene cluster transfer increased hallucinogenic mushroom diversity.</title>
        <authorList>
            <person name="Reynolds H.T."/>
            <person name="Vijayakumar V."/>
            <person name="Gluck-Thaler E."/>
            <person name="Korotkin H.B."/>
            <person name="Matheny P.B."/>
            <person name="Slot J.C."/>
        </authorList>
    </citation>
    <scope>NUCLEOTIDE SEQUENCE [LARGE SCALE GENOMIC DNA]</scope>
    <source>
        <strain evidence="2 3">2629</strain>
    </source>
</reference>
<keyword evidence="3" id="KW-1185">Reference proteome</keyword>
<feature type="region of interest" description="Disordered" evidence="1">
    <location>
        <begin position="292"/>
        <end position="326"/>
    </location>
</feature>
<dbReference type="EMBL" id="NHTK01001362">
    <property type="protein sequence ID" value="PPQ99345.1"/>
    <property type="molecule type" value="Genomic_DNA"/>
</dbReference>
<gene>
    <name evidence="2" type="ORF">CVT24_009159</name>
</gene>
<evidence type="ECO:0000256" key="1">
    <source>
        <dbReference type="SAM" id="MobiDB-lite"/>
    </source>
</evidence>
<organism evidence="2 3">
    <name type="scientific">Panaeolus cyanescens</name>
    <dbReference type="NCBI Taxonomy" id="181874"/>
    <lineage>
        <taxon>Eukaryota</taxon>
        <taxon>Fungi</taxon>
        <taxon>Dikarya</taxon>
        <taxon>Basidiomycota</taxon>
        <taxon>Agaricomycotina</taxon>
        <taxon>Agaricomycetes</taxon>
        <taxon>Agaricomycetidae</taxon>
        <taxon>Agaricales</taxon>
        <taxon>Agaricineae</taxon>
        <taxon>Galeropsidaceae</taxon>
        <taxon>Panaeolus</taxon>
    </lineage>
</organism>
<protein>
    <submittedName>
        <fullName evidence="2">Uncharacterized protein</fullName>
    </submittedName>
</protein>